<reference evidence="12 13" key="1">
    <citation type="submission" date="2023-08" db="EMBL/GenBank/DDBJ databases">
        <authorList>
            <person name="Girao M."/>
            <person name="Carvalho M.F."/>
        </authorList>
    </citation>
    <scope>NUCLEOTIDE SEQUENCE [LARGE SCALE GENOMIC DNA]</scope>
    <source>
        <strain evidence="12 13">CT-R113</strain>
    </source>
</reference>
<evidence type="ECO:0000256" key="9">
    <source>
        <dbReference type="ARBA" id="ARBA00023014"/>
    </source>
</evidence>
<dbReference type="Gene3D" id="3.20.20.70">
    <property type="entry name" value="Aldolase class I"/>
    <property type="match status" value="1"/>
</dbReference>
<feature type="domain" description="NADH:flavin oxidoreductase/NADH oxidase N-terminal" evidence="10">
    <location>
        <begin position="7"/>
        <end position="331"/>
    </location>
</feature>
<protein>
    <submittedName>
        <fullName evidence="12">NADPH-dependent 2,4-dienoyl-CoA reductase</fullName>
        <ecNumber evidence="12">1.3.1.34</ecNumber>
    </submittedName>
</protein>
<dbReference type="SUPFAM" id="SSF51971">
    <property type="entry name" value="Nucleotide-binding domain"/>
    <property type="match status" value="1"/>
</dbReference>
<accession>A0ABU7KC53</accession>
<keyword evidence="5" id="KW-0288">FMN</keyword>
<keyword evidence="7 12" id="KW-0560">Oxidoreductase</keyword>
<dbReference type="PANTHER" id="PTHR42917">
    <property type="entry name" value="2,4-DIENOYL-COA REDUCTASE"/>
    <property type="match status" value="1"/>
</dbReference>
<dbReference type="InterPro" id="IPR023753">
    <property type="entry name" value="FAD/NAD-binding_dom"/>
</dbReference>
<dbReference type="PRINTS" id="PR00368">
    <property type="entry name" value="FADPNR"/>
</dbReference>
<dbReference type="Pfam" id="PF00724">
    <property type="entry name" value="Oxidored_FMN"/>
    <property type="match status" value="1"/>
</dbReference>
<keyword evidence="6" id="KW-0479">Metal-binding</keyword>
<dbReference type="Proteomes" id="UP001356095">
    <property type="component" value="Unassembled WGS sequence"/>
</dbReference>
<evidence type="ECO:0000313" key="13">
    <source>
        <dbReference type="Proteomes" id="UP001356095"/>
    </source>
</evidence>
<comment type="similarity">
    <text evidence="3">In the N-terminal section; belongs to the NADH:flavin oxidoreductase/NADH oxidase family.</text>
</comment>
<sequence>MSDYPHLLEPLDLGFTTLPNRVIMGSMHVGLEEAPQGFERMAAFYAERARGGVGLIVTGGIAPNPEGATYTGAAKLTTAAEAAEHRVITDAVHREGGRIALQILHTGRYAFSEQSVAPSAIQAPISAFTPRALTDDEVEQTIEDFARTAELARTAGYDGVEVMGSEGYLINQFIASATNRREDRWGGSYENRMRFPVEIVRRVRERVGDDFILVYRLSMLDLVPGGSTFEEVVRLAKAVEVAGATIINTGIGWHEARIPTIATSVPRGAYSWVTRKLMGEVSVPLVAVNRINTPEVAEAVIAGGDADMVSLARPFLADPDFVAKAAAGTPEEINTCIGCNQACLDHTFSLKITSCLVNPRACHETELVLSPTRNRKRVAVVGAGPAGLAFSVSAAGIGHDVTLFDAAEEIGGQLDMARRVPGKEEFDETLRYFRVQLDKHGVDVRLGTPVSAADLAGFDDVVVATGVTPRTPEIPGVDHPKVVSYVDVLRGNADVGARVAVIGAGGIGFDVAEFLTDGGEGASRDSGAFFRQWGVDTGHTTAGGLTAPERPAPPRTVHLLQRKTAKVGAGLGKTTGWIHRLELRHRGVDMVAGVSYDRIDDEGLHLTVGDEKTVLDVDTVVLCSGQEPRRDLADELAAAGRTVHVIGGADVAAELDAKRAIDQGTRLAAAL</sequence>
<keyword evidence="9" id="KW-0411">Iron-sulfur</keyword>
<dbReference type="CDD" id="cd02930">
    <property type="entry name" value="DCR_FMN"/>
    <property type="match status" value="1"/>
</dbReference>
<dbReference type="InterPro" id="IPR001155">
    <property type="entry name" value="OxRdtase_FMN_N"/>
</dbReference>
<dbReference type="PRINTS" id="PR00411">
    <property type="entry name" value="PNDRDTASEI"/>
</dbReference>
<dbReference type="EMBL" id="JAUZMY010000023">
    <property type="protein sequence ID" value="MEE2039821.1"/>
    <property type="molecule type" value="Genomic_DNA"/>
</dbReference>
<dbReference type="Gene3D" id="3.50.50.60">
    <property type="entry name" value="FAD/NAD(P)-binding domain"/>
    <property type="match status" value="1"/>
</dbReference>
<evidence type="ECO:0000256" key="2">
    <source>
        <dbReference type="ARBA" id="ARBA00001966"/>
    </source>
</evidence>
<evidence type="ECO:0000256" key="5">
    <source>
        <dbReference type="ARBA" id="ARBA00022643"/>
    </source>
</evidence>
<dbReference type="EC" id="1.3.1.34" evidence="12"/>
<evidence type="ECO:0000256" key="6">
    <source>
        <dbReference type="ARBA" id="ARBA00022723"/>
    </source>
</evidence>
<feature type="domain" description="FAD/NAD(P)-binding" evidence="11">
    <location>
        <begin position="377"/>
        <end position="638"/>
    </location>
</feature>
<comment type="cofactor">
    <cofactor evidence="2">
        <name>[4Fe-4S] cluster</name>
        <dbReference type="ChEBI" id="CHEBI:49883"/>
    </cofactor>
</comment>
<dbReference type="InterPro" id="IPR013785">
    <property type="entry name" value="Aldolase_TIM"/>
</dbReference>
<dbReference type="GO" id="GO:0008670">
    <property type="term" value="F:2,4-dienoyl-CoA reductase (NADPH) activity"/>
    <property type="evidence" value="ECO:0007669"/>
    <property type="project" value="UniProtKB-EC"/>
</dbReference>
<evidence type="ECO:0000259" key="11">
    <source>
        <dbReference type="Pfam" id="PF07992"/>
    </source>
</evidence>
<dbReference type="InterPro" id="IPR051793">
    <property type="entry name" value="NADH:flavin_oxidoreductase"/>
</dbReference>
<keyword evidence="13" id="KW-1185">Reference proteome</keyword>
<name>A0ABU7KC53_9ACTN</name>
<organism evidence="12 13">
    <name type="scientific">Nocardiopsis codii</name>
    <dbReference type="NCBI Taxonomy" id="3065942"/>
    <lineage>
        <taxon>Bacteria</taxon>
        <taxon>Bacillati</taxon>
        <taxon>Actinomycetota</taxon>
        <taxon>Actinomycetes</taxon>
        <taxon>Streptosporangiales</taxon>
        <taxon>Nocardiopsidaceae</taxon>
        <taxon>Nocardiopsis</taxon>
    </lineage>
</organism>
<evidence type="ECO:0000313" key="12">
    <source>
        <dbReference type="EMBL" id="MEE2039821.1"/>
    </source>
</evidence>
<evidence type="ECO:0000256" key="3">
    <source>
        <dbReference type="ARBA" id="ARBA00011048"/>
    </source>
</evidence>
<dbReference type="InterPro" id="IPR036188">
    <property type="entry name" value="FAD/NAD-bd_sf"/>
</dbReference>
<comment type="caution">
    <text evidence="12">The sequence shown here is derived from an EMBL/GenBank/DDBJ whole genome shotgun (WGS) entry which is preliminary data.</text>
</comment>
<evidence type="ECO:0000256" key="4">
    <source>
        <dbReference type="ARBA" id="ARBA00022630"/>
    </source>
</evidence>
<keyword evidence="4" id="KW-0285">Flavoprotein</keyword>
<dbReference type="PANTHER" id="PTHR42917:SF2">
    <property type="entry name" value="2,4-DIENOYL-COA REDUCTASE [(2E)-ENOYL-COA-PRODUCING]"/>
    <property type="match status" value="1"/>
</dbReference>
<gene>
    <name evidence="12" type="ORF">Q8791_21625</name>
</gene>
<proteinExistence type="inferred from homology"/>
<evidence type="ECO:0000256" key="7">
    <source>
        <dbReference type="ARBA" id="ARBA00023002"/>
    </source>
</evidence>
<dbReference type="SUPFAM" id="SSF51395">
    <property type="entry name" value="FMN-linked oxidoreductases"/>
    <property type="match status" value="1"/>
</dbReference>
<evidence type="ECO:0000259" key="10">
    <source>
        <dbReference type="Pfam" id="PF00724"/>
    </source>
</evidence>
<dbReference type="SUPFAM" id="SSF51905">
    <property type="entry name" value="FAD/NAD(P)-binding domain"/>
    <property type="match status" value="1"/>
</dbReference>
<evidence type="ECO:0000256" key="8">
    <source>
        <dbReference type="ARBA" id="ARBA00023004"/>
    </source>
</evidence>
<evidence type="ECO:0000256" key="1">
    <source>
        <dbReference type="ARBA" id="ARBA00001917"/>
    </source>
</evidence>
<dbReference type="Pfam" id="PF07992">
    <property type="entry name" value="Pyr_redox_2"/>
    <property type="match status" value="1"/>
</dbReference>
<comment type="cofactor">
    <cofactor evidence="1">
        <name>FMN</name>
        <dbReference type="ChEBI" id="CHEBI:58210"/>
    </cofactor>
</comment>
<keyword evidence="8" id="KW-0408">Iron</keyword>
<dbReference type="RefSeq" id="WP_330093586.1">
    <property type="nucleotide sequence ID" value="NZ_JAUZMY010000023.1"/>
</dbReference>
<dbReference type="Gene3D" id="3.40.50.720">
    <property type="entry name" value="NAD(P)-binding Rossmann-like Domain"/>
    <property type="match status" value="1"/>
</dbReference>